<evidence type="ECO:0000313" key="2">
    <source>
        <dbReference type="Proteomes" id="UP001497680"/>
    </source>
</evidence>
<gene>
    <name evidence="1" type="ORF">F4821DRAFT_229371</name>
</gene>
<accession>A0ACC0DCJ9</accession>
<proteinExistence type="predicted"/>
<dbReference type="Proteomes" id="UP001497680">
    <property type="component" value="Unassembled WGS sequence"/>
</dbReference>
<sequence>MQRLGGAWLPHLPILPAKPSSNTRVRFKHINPWSAPNTEYASPLRGNYLTFEASPLVLDLDAEDSPYVRPYDKDVDGKPTSAQSYRFHALWPVRKHVARFENQSRVIDEFWKSTASNKFSVWRITDYDILSVAIDNSSPKEQAQLSSTDPSSSRSNTKGSIMQWNGIPYDVRNSHIQTIAYMRRRQQLSNRLRPSVGDEESLNDALLACDQFLLLERLITNVIQTPQGCQLVSNCSKTLGQACKALAKKTPPTRMLPFLNNLIMNLDSRGLPISNLVFWCAHLSSLQCSVFSTAQKYLKRMHNHNPSFERSQVARTLEVLEKSMAPDNLGDAETRPKAHTTHQLLAVYSLLTGRVLGGGELQPSLADIMLECNRFRMATHLNCLARLGAFRTLWHIWHSDCEHFERYFLVTHQKDAPRSNSPGTAEKSSNMVEPPDGEAPPGSKKIIPKAEAFACAIHEAIMTNNRFAELAGTSDFARATGEYYEDCQLDMETIISSADIISAQREGQNAQVGGEEISEIFSEKSIQKSMMALQSYLSRIPRPESG</sequence>
<comment type="caution">
    <text evidence="1">The sequence shown here is derived from an EMBL/GenBank/DDBJ whole genome shotgun (WGS) entry which is preliminary data.</text>
</comment>
<organism evidence="1 2">
    <name type="scientific">Hypoxylon rubiginosum</name>
    <dbReference type="NCBI Taxonomy" id="110542"/>
    <lineage>
        <taxon>Eukaryota</taxon>
        <taxon>Fungi</taxon>
        <taxon>Dikarya</taxon>
        <taxon>Ascomycota</taxon>
        <taxon>Pezizomycotina</taxon>
        <taxon>Sordariomycetes</taxon>
        <taxon>Xylariomycetidae</taxon>
        <taxon>Xylariales</taxon>
        <taxon>Hypoxylaceae</taxon>
        <taxon>Hypoxylon</taxon>
    </lineage>
</organism>
<evidence type="ECO:0000313" key="1">
    <source>
        <dbReference type="EMBL" id="KAI6090450.1"/>
    </source>
</evidence>
<dbReference type="EMBL" id="MU394291">
    <property type="protein sequence ID" value="KAI6090450.1"/>
    <property type="molecule type" value="Genomic_DNA"/>
</dbReference>
<name>A0ACC0DCJ9_9PEZI</name>
<protein>
    <submittedName>
        <fullName evidence="1">Uncharacterized protein</fullName>
    </submittedName>
</protein>
<keyword evidence="2" id="KW-1185">Reference proteome</keyword>
<reference evidence="1 2" key="1">
    <citation type="journal article" date="2022" name="New Phytol.">
        <title>Ecological generalism drives hyperdiversity of secondary metabolite gene clusters in xylarialean endophytes.</title>
        <authorList>
            <person name="Franco M.E.E."/>
            <person name="Wisecaver J.H."/>
            <person name="Arnold A.E."/>
            <person name="Ju Y.M."/>
            <person name="Slot J.C."/>
            <person name="Ahrendt S."/>
            <person name="Moore L.P."/>
            <person name="Eastman K.E."/>
            <person name="Scott K."/>
            <person name="Konkel Z."/>
            <person name="Mondo S.J."/>
            <person name="Kuo A."/>
            <person name="Hayes R.D."/>
            <person name="Haridas S."/>
            <person name="Andreopoulos B."/>
            <person name="Riley R."/>
            <person name="LaButti K."/>
            <person name="Pangilinan J."/>
            <person name="Lipzen A."/>
            <person name="Amirebrahimi M."/>
            <person name="Yan J."/>
            <person name="Adam C."/>
            <person name="Keymanesh K."/>
            <person name="Ng V."/>
            <person name="Louie K."/>
            <person name="Northen T."/>
            <person name="Drula E."/>
            <person name="Henrissat B."/>
            <person name="Hsieh H.M."/>
            <person name="Youens-Clark K."/>
            <person name="Lutzoni F."/>
            <person name="Miadlikowska J."/>
            <person name="Eastwood D.C."/>
            <person name="Hamelin R.C."/>
            <person name="Grigoriev I.V."/>
            <person name="U'Ren J.M."/>
        </authorList>
    </citation>
    <scope>NUCLEOTIDE SEQUENCE [LARGE SCALE GENOMIC DNA]</scope>
    <source>
        <strain evidence="1 2">ER1909</strain>
    </source>
</reference>